<dbReference type="InterPro" id="IPR002559">
    <property type="entry name" value="Transposase_11"/>
</dbReference>
<evidence type="ECO:0000313" key="3">
    <source>
        <dbReference type="EMBL" id="GAW95457.1"/>
    </source>
</evidence>
<dbReference type="Proteomes" id="UP000197068">
    <property type="component" value="Unassembled WGS sequence"/>
</dbReference>
<proteinExistence type="predicted"/>
<dbReference type="InterPro" id="IPR012337">
    <property type="entry name" value="RNaseH-like_sf"/>
</dbReference>
<accession>A0ABQ0MSX0</accession>
<feature type="domain" description="Transposase IS4-like" evidence="2">
    <location>
        <begin position="5"/>
        <end position="57"/>
    </location>
</feature>
<evidence type="ECO:0000313" key="4">
    <source>
        <dbReference type="Proteomes" id="UP000197068"/>
    </source>
</evidence>
<keyword evidence="4" id="KW-1185">Reference proteome</keyword>
<keyword evidence="1" id="KW-0812">Transmembrane</keyword>
<keyword evidence="1" id="KW-1133">Transmembrane helix</keyword>
<protein>
    <submittedName>
        <fullName evidence="3">IS4 family transposase</fullName>
    </submittedName>
</protein>
<reference evidence="3 4" key="1">
    <citation type="submission" date="2017-06" db="EMBL/GenBank/DDBJ databases">
        <title>Whole Genome Sequences of Colwellia marinimaniae MTCD1.</title>
        <authorList>
            <person name="Kusumoto H."/>
            <person name="Inoue M."/>
            <person name="Tanikawa K."/>
            <person name="Maeji H."/>
            <person name="Cameron J.H."/>
            <person name="Bartlett D.H."/>
        </authorList>
    </citation>
    <scope>NUCLEOTIDE SEQUENCE [LARGE SCALE GENOMIC DNA]</scope>
    <source>
        <strain evidence="3 4">MTCD1</strain>
    </source>
</reference>
<evidence type="ECO:0000256" key="1">
    <source>
        <dbReference type="SAM" id="Phobius"/>
    </source>
</evidence>
<evidence type="ECO:0000259" key="2">
    <source>
        <dbReference type="Pfam" id="PF01609"/>
    </source>
</evidence>
<dbReference type="EMBL" id="BDQM01000005">
    <property type="protein sequence ID" value="GAW95457.1"/>
    <property type="molecule type" value="Genomic_DNA"/>
</dbReference>
<keyword evidence="1" id="KW-0472">Membrane</keyword>
<comment type="caution">
    <text evidence="3">The sequence shown here is derived from an EMBL/GenBank/DDBJ whole genome shotgun (WGS) entry which is preliminary data.</text>
</comment>
<dbReference type="PANTHER" id="PTHR35404:SF8">
    <property type="entry name" value="TRANSPOSASE OF TN10"/>
    <property type="match status" value="1"/>
</dbReference>
<dbReference type="PANTHER" id="PTHR35404">
    <property type="entry name" value="TRANSPOSASE OF TN10"/>
    <property type="match status" value="1"/>
</dbReference>
<name>A0ABQ0MSX0_9GAMM</name>
<feature type="transmembrane region" description="Helical" evidence="1">
    <location>
        <begin position="50"/>
        <end position="70"/>
    </location>
</feature>
<organism evidence="3 4">
    <name type="scientific">Colwellia marinimaniae</name>
    <dbReference type="NCBI Taxonomy" id="1513592"/>
    <lineage>
        <taxon>Bacteria</taxon>
        <taxon>Pseudomonadati</taxon>
        <taxon>Pseudomonadota</taxon>
        <taxon>Gammaproteobacteria</taxon>
        <taxon>Alteromonadales</taxon>
        <taxon>Colwelliaceae</taxon>
        <taxon>Colwellia</taxon>
    </lineage>
</organism>
<sequence length="127" mass="14840">MPELEWPAERIVNLYNQRMQIEEGFRDTKNERYGLALNFCRSSSLERVNILLMIAMLTQFSLILVGKMAYIKGYYKDFQANTVKSRRVLSYFRLGKELIRREQYQFNVADIALALGGLKACADAQFR</sequence>
<dbReference type="Pfam" id="PF01609">
    <property type="entry name" value="DDE_Tnp_1"/>
    <property type="match status" value="1"/>
</dbReference>
<gene>
    <name evidence="3" type="ORF">MTCD1_01059</name>
</gene>
<dbReference type="SUPFAM" id="SSF53098">
    <property type="entry name" value="Ribonuclease H-like"/>
    <property type="match status" value="1"/>
</dbReference>